<sequence>MNIVPAPASATGKPSLPEELAAIVERTRQAVVRDLALRVTTCDAGRVRFLNPTLTNR</sequence>
<dbReference type="RefSeq" id="WP_313761377.1">
    <property type="nucleotide sequence ID" value="NZ_BAAAVH010000040.1"/>
</dbReference>
<comment type="caution">
    <text evidence="1">The sequence shown here is derived from an EMBL/GenBank/DDBJ whole genome shotgun (WGS) entry which is preliminary data.</text>
</comment>
<protein>
    <submittedName>
        <fullName evidence="1">Uncharacterized protein</fullName>
    </submittedName>
</protein>
<organism evidence="1 2">
    <name type="scientific">Kitasatospora aburaviensis</name>
    <dbReference type="NCBI Taxonomy" id="67265"/>
    <lineage>
        <taxon>Bacteria</taxon>
        <taxon>Bacillati</taxon>
        <taxon>Actinomycetota</taxon>
        <taxon>Actinomycetes</taxon>
        <taxon>Kitasatosporales</taxon>
        <taxon>Streptomycetaceae</taxon>
        <taxon>Kitasatospora</taxon>
    </lineage>
</organism>
<reference evidence="2" key="1">
    <citation type="journal article" date="2019" name="Int. J. Syst. Evol. Microbiol.">
        <title>The Global Catalogue of Microorganisms (GCM) 10K type strain sequencing project: providing services to taxonomists for standard genome sequencing and annotation.</title>
        <authorList>
            <consortium name="The Broad Institute Genomics Platform"/>
            <consortium name="The Broad Institute Genome Sequencing Center for Infectious Disease"/>
            <person name="Wu L."/>
            <person name="Ma J."/>
        </authorList>
    </citation>
    <scope>NUCLEOTIDE SEQUENCE [LARGE SCALE GENOMIC DNA]</scope>
    <source>
        <strain evidence="2">CGMCC 4.1469</strain>
    </source>
</reference>
<gene>
    <name evidence="1" type="ORF">ACFP0N_33710</name>
</gene>
<accession>A0ABW1F878</accession>
<name>A0ABW1F878_9ACTN</name>
<evidence type="ECO:0000313" key="1">
    <source>
        <dbReference type="EMBL" id="MFC5889933.1"/>
    </source>
</evidence>
<evidence type="ECO:0000313" key="2">
    <source>
        <dbReference type="Proteomes" id="UP001596067"/>
    </source>
</evidence>
<dbReference type="EMBL" id="JBHSOD010000068">
    <property type="protein sequence ID" value="MFC5889933.1"/>
    <property type="molecule type" value="Genomic_DNA"/>
</dbReference>
<dbReference type="Proteomes" id="UP001596067">
    <property type="component" value="Unassembled WGS sequence"/>
</dbReference>
<keyword evidence="2" id="KW-1185">Reference proteome</keyword>
<proteinExistence type="predicted"/>